<accession>A0AAW1A4X8</accession>
<reference evidence="2 3" key="1">
    <citation type="submission" date="2024-05" db="EMBL/GenBank/DDBJ databases">
        <title>The nuclear and mitochondrial genome assemblies of Tetragonisca angustula (Apidae: Meliponini), a tiny yet remarkable pollinator in the Neotropics.</title>
        <authorList>
            <person name="Ferrari R."/>
            <person name="Ricardo P.C."/>
            <person name="Dias F.C."/>
            <person name="Araujo N.S."/>
            <person name="Soares D.O."/>
            <person name="Zhou Q.-S."/>
            <person name="Zhu C.-D."/>
            <person name="Coutinho L."/>
            <person name="Airas M.C."/>
            <person name="Batista T.M."/>
        </authorList>
    </citation>
    <scope>NUCLEOTIDE SEQUENCE [LARGE SCALE GENOMIC DNA]</scope>
    <source>
        <strain evidence="2">ASF017062</strain>
        <tissue evidence="2">Abdomen</tissue>
    </source>
</reference>
<dbReference type="AlphaFoldDB" id="A0AAW1A4X8"/>
<dbReference type="EMBL" id="JAWNGG020000057">
    <property type="protein sequence ID" value="KAK9304980.1"/>
    <property type="molecule type" value="Genomic_DNA"/>
</dbReference>
<evidence type="ECO:0000256" key="1">
    <source>
        <dbReference type="SAM" id="MobiDB-lite"/>
    </source>
</evidence>
<dbReference type="Proteomes" id="UP001432146">
    <property type="component" value="Unassembled WGS sequence"/>
</dbReference>
<protein>
    <submittedName>
        <fullName evidence="2">Uncharacterized protein</fullName>
    </submittedName>
</protein>
<evidence type="ECO:0000313" key="2">
    <source>
        <dbReference type="EMBL" id="KAK9304980.1"/>
    </source>
</evidence>
<comment type="caution">
    <text evidence="2">The sequence shown here is derived from an EMBL/GenBank/DDBJ whole genome shotgun (WGS) entry which is preliminary data.</text>
</comment>
<feature type="region of interest" description="Disordered" evidence="1">
    <location>
        <begin position="54"/>
        <end position="92"/>
    </location>
</feature>
<sequence>MGEKRDKEQCTVATSGFEEENCRLCNAGTENLEHPWFYVEMRRLTKEGRISQEGRVRVEQDEGERKERLDRGAKSKSKGGSMLVYERVRDEH</sequence>
<feature type="compositionally biased region" description="Basic and acidic residues" evidence="1">
    <location>
        <begin position="54"/>
        <end position="73"/>
    </location>
</feature>
<evidence type="ECO:0000313" key="3">
    <source>
        <dbReference type="Proteomes" id="UP001432146"/>
    </source>
</evidence>
<proteinExistence type="predicted"/>
<organism evidence="2 3">
    <name type="scientific">Tetragonisca angustula</name>
    <dbReference type="NCBI Taxonomy" id="166442"/>
    <lineage>
        <taxon>Eukaryota</taxon>
        <taxon>Metazoa</taxon>
        <taxon>Ecdysozoa</taxon>
        <taxon>Arthropoda</taxon>
        <taxon>Hexapoda</taxon>
        <taxon>Insecta</taxon>
        <taxon>Pterygota</taxon>
        <taxon>Neoptera</taxon>
        <taxon>Endopterygota</taxon>
        <taxon>Hymenoptera</taxon>
        <taxon>Apocrita</taxon>
        <taxon>Aculeata</taxon>
        <taxon>Apoidea</taxon>
        <taxon>Anthophila</taxon>
        <taxon>Apidae</taxon>
        <taxon>Tetragonisca</taxon>
    </lineage>
</organism>
<keyword evidence="3" id="KW-1185">Reference proteome</keyword>
<gene>
    <name evidence="2" type="ORF">QLX08_003836</name>
</gene>
<name>A0AAW1A4X8_9HYME</name>